<dbReference type="GO" id="GO:0000271">
    <property type="term" value="P:polysaccharide biosynthetic process"/>
    <property type="evidence" value="ECO:0007669"/>
    <property type="project" value="TreeGrafter"/>
</dbReference>
<gene>
    <name evidence="3" type="ORF">ESP62_010470</name>
</gene>
<dbReference type="InterPro" id="IPR002656">
    <property type="entry name" value="Acyl_transf_3_dom"/>
</dbReference>
<feature type="domain" description="Acyltransferase 3" evidence="2">
    <location>
        <begin position="25"/>
        <end position="356"/>
    </location>
</feature>
<evidence type="ECO:0000259" key="2">
    <source>
        <dbReference type="Pfam" id="PF01757"/>
    </source>
</evidence>
<evidence type="ECO:0000256" key="1">
    <source>
        <dbReference type="SAM" id="Phobius"/>
    </source>
</evidence>
<reference evidence="3" key="1">
    <citation type="submission" date="2019-09" db="EMBL/GenBank/DDBJ databases">
        <authorList>
            <person name="Li J."/>
        </authorList>
    </citation>
    <scope>NUCLEOTIDE SEQUENCE [LARGE SCALE GENOMIC DNA]</scope>
    <source>
        <strain evidence="3">NRBC 14897</strain>
    </source>
</reference>
<evidence type="ECO:0000313" key="4">
    <source>
        <dbReference type="Proteomes" id="UP001515100"/>
    </source>
</evidence>
<dbReference type="PANTHER" id="PTHR23028">
    <property type="entry name" value="ACETYLTRANSFERASE"/>
    <property type="match status" value="1"/>
</dbReference>
<dbReference type="EMBL" id="SDPP02000002">
    <property type="protein sequence ID" value="KAA1378747.1"/>
    <property type="molecule type" value="Genomic_DNA"/>
</dbReference>
<feature type="transmembrane region" description="Helical" evidence="1">
    <location>
        <begin position="245"/>
        <end position="264"/>
    </location>
</feature>
<keyword evidence="3" id="KW-0012">Acyltransferase</keyword>
<keyword evidence="4" id="KW-1185">Reference proteome</keyword>
<accession>A0A641AQS2</accession>
<feature type="transmembrane region" description="Helical" evidence="1">
    <location>
        <begin position="188"/>
        <end position="204"/>
    </location>
</feature>
<feature type="transmembrane region" description="Helical" evidence="1">
    <location>
        <begin position="315"/>
        <end position="333"/>
    </location>
</feature>
<sequence>MGGKGAGDVIRRDRAAVPSTSRRVAALDGLRGLVIVSVVVNHAVGVLWTRGPIYDVPIVNGLLGGGAVIVFFVVGGFIVTDGLLRERERGTFDPWRFYLRRLVRVGGQVVAVCVVVGIALRLDPEVPDGADIPTNVLHALTYTFNLLVSTDPFAVQPEFGHLWYLGVQQQCYLILPLLLVVLGRWRPVLVALLVALMVAVYIHRQDVLDERGWVVASSLTTTRSDGLLWGVALAVALPWLSRWRAWGHVLWISALVLLALKLALPELSTYAYLRSWSIPFTLVAGIVVVAVWLLPAPTRVSRALEWAPLRRLGRASLAIFVWHLPIFVIVSRHTESWSWIERTFVSVVILIVVVWASERWIDEPIRRLLATRSVFRMSREQLP</sequence>
<feature type="transmembrane region" description="Helical" evidence="1">
    <location>
        <begin position="30"/>
        <end position="49"/>
    </location>
</feature>
<feature type="transmembrane region" description="Helical" evidence="1">
    <location>
        <begin position="162"/>
        <end position="181"/>
    </location>
</feature>
<proteinExistence type="predicted"/>
<dbReference type="Pfam" id="PF01757">
    <property type="entry name" value="Acyl_transf_3"/>
    <property type="match status" value="1"/>
</dbReference>
<keyword evidence="3" id="KW-0808">Transferase</keyword>
<keyword evidence="1" id="KW-0812">Transmembrane</keyword>
<feature type="transmembrane region" description="Helical" evidence="1">
    <location>
        <begin position="276"/>
        <end position="294"/>
    </location>
</feature>
<dbReference type="AlphaFoldDB" id="A0A641AQS2"/>
<protein>
    <submittedName>
        <fullName evidence="3">Acyltransferase</fullName>
    </submittedName>
</protein>
<keyword evidence="1" id="KW-1133">Transmembrane helix</keyword>
<dbReference type="GO" id="GO:0016747">
    <property type="term" value="F:acyltransferase activity, transferring groups other than amino-acyl groups"/>
    <property type="evidence" value="ECO:0007669"/>
    <property type="project" value="InterPro"/>
</dbReference>
<name>A0A641AQS2_9ACTN</name>
<evidence type="ECO:0000313" key="3">
    <source>
        <dbReference type="EMBL" id="KAA1378747.1"/>
    </source>
</evidence>
<dbReference type="InterPro" id="IPR050879">
    <property type="entry name" value="Acyltransferase_3"/>
</dbReference>
<feature type="transmembrane region" description="Helical" evidence="1">
    <location>
        <begin position="61"/>
        <end position="84"/>
    </location>
</feature>
<keyword evidence="1" id="KW-0472">Membrane</keyword>
<organism evidence="3 4">
    <name type="scientific">Aeromicrobium fastidiosum</name>
    <dbReference type="NCBI Taxonomy" id="52699"/>
    <lineage>
        <taxon>Bacteria</taxon>
        <taxon>Bacillati</taxon>
        <taxon>Actinomycetota</taxon>
        <taxon>Actinomycetes</taxon>
        <taxon>Propionibacteriales</taxon>
        <taxon>Nocardioidaceae</taxon>
        <taxon>Aeromicrobium</taxon>
    </lineage>
</organism>
<dbReference type="RefSeq" id="WP_129182056.1">
    <property type="nucleotide sequence ID" value="NZ_JAGIOG010000001.1"/>
</dbReference>
<dbReference type="GO" id="GO:0016020">
    <property type="term" value="C:membrane"/>
    <property type="evidence" value="ECO:0007669"/>
    <property type="project" value="TreeGrafter"/>
</dbReference>
<dbReference type="OrthoDB" id="5242306at2"/>
<dbReference type="PANTHER" id="PTHR23028:SF53">
    <property type="entry name" value="ACYL_TRANSF_3 DOMAIN-CONTAINING PROTEIN"/>
    <property type="match status" value="1"/>
</dbReference>
<feature type="transmembrane region" description="Helical" evidence="1">
    <location>
        <begin position="339"/>
        <end position="357"/>
    </location>
</feature>
<feature type="transmembrane region" description="Helical" evidence="1">
    <location>
        <begin position="105"/>
        <end position="122"/>
    </location>
</feature>
<comment type="caution">
    <text evidence="3">The sequence shown here is derived from an EMBL/GenBank/DDBJ whole genome shotgun (WGS) entry which is preliminary data.</text>
</comment>
<dbReference type="Proteomes" id="UP001515100">
    <property type="component" value="Unassembled WGS sequence"/>
</dbReference>